<dbReference type="RefSeq" id="WP_386116722.1">
    <property type="nucleotide sequence ID" value="NZ_JBHTKM010000063.1"/>
</dbReference>
<accession>A0ABW3KRQ4</accession>
<reference evidence="2" key="1">
    <citation type="journal article" date="2019" name="Int. J. Syst. Evol. Microbiol.">
        <title>The Global Catalogue of Microorganisms (GCM) 10K type strain sequencing project: providing services to taxonomists for standard genome sequencing and annotation.</title>
        <authorList>
            <consortium name="The Broad Institute Genomics Platform"/>
            <consortium name="The Broad Institute Genome Sequencing Center for Infectious Disease"/>
            <person name="Wu L."/>
            <person name="Ma J."/>
        </authorList>
    </citation>
    <scope>NUCLEOTIDE SEQUENCE [LARGE SCALE GENOMIC DNA]</scope>
    <source>
        <strain evidence="2">CCUG 56098</strain>
    </source>
</reference>
<evidence type="ECO:0000313" key="2">
    <source>
        <dbReference type="Proteomes" id="UP001597086"/>
    </source>
</evidence>
<dbReference type="Proteomes" id="UP001597086">
    <property type="component" value="Unassembled WGS sequence"/>
</dbReference>
<gene>
    <name evidence="1" type="ORF">ACFQ13_09675</name>
</gene>
<keyword evidence="2" id="KW-1185">Reference proteome</keyword>
<dbReference type="EMBL" id="JBHTKM010000063">
    <property type="protein sequence ID" value="MFD1016187.1"/>
    <property type="molecule type" value="Genomic_DNA"/>
</dbReference>
<sequence>MMLFNRNLWIVLCLCLQINSYAQSEKDMRIIPLKTGKNPRTSFKDLTLDPAHLFIQSEPIDQNSPQIQLQLNIVKNDNTYTTFLWYYETSADAIKTNYPKAYLNYSFSLKVDKQDVQLVVETLDFENSMFIDLGQTAVIENLKMTYETCVGESSIAINGQEEGSFNTYTLSLADKDSQKTFSFTSIPIQNGKTTCMTWKTYKIFILAASEDALKLKVSKTYL</sequence>
<name>A0ABW3KRQ4_9FLAO</name>
<protein>
    <submittedName>
        <fullName evidence="1">Uncharacterized protein</fullName>
    </submittedName>
</protein>
<comment type="caution">
    <text evidence="1">The sequence shown here is derived from an EMBL/GenBank/DDBJ whole genome shotgun (WGS) entry which is preliminary data.</text>
</comment>
<organism evidence="1 2">
    <name type="scientific">Winogradskyella rapida</name>
    <dbReference type="NCBI Taxonomy" id="549701"/>
    <lineage>
        <taxon>Bacteria</taxon>
        <taxon>Pseudomonadati</taxon>
        <taxon>Bacteroidota</taxon>
        <taxon>Flavobacteriia</taxon>
        <taxon>Flavobacteriales</taxon>
        <taxon>Flavobacteriaceae</taxon>
        <taxon>Winogradskyella</taxon>
    </lineage>
</organism>
<proteinExistence type="predicted"/>
<evidence type="ECO:0000313" key="1">
    <source>
        <dbReference type="EMBL" id="MFD1016187.1"/>
    </source>
</evidence>